<protein>
    <submittedName>
        <fullName evidence="1">Serine protease</fullName>
    </submittedName>
</protein>
<evidence type="ECO:0000313" key="1">
    <source>
        <dbReference type="EMBL" id="MEK0188577.1"/>
    </source>
</evidence>
<dbReference type="Proteomes" id="UP001384579">
    <property type="component" value="Unassembled WGS sequence"/>
</dbReference>
<keyword evidence="1" id="KW-0645">Protease</keyword>
<comment type="caution">
    <text evidence="1">The sequence shown here is derived from an EMBL/GenBank/DDBJ whole genome shotgun (WGS) entry which is preliminary data.</text>
</comment>
<name>A0ABU8YVV0_9CYAN</name>
<dbReference type="GO" id="GO:0008233">
    <property type="term" value="F:peptidase activity"/>
    <property type="evidence" value="ECO:0007669"/>
    <property type="project" value="UniProtKB-KW"/>
</dbReference>
<organism evidence="1 2">
    <name type="scientific">Microcoleus anatoxicus PTRS2</name>
    <dbReference type="NCBI Taxonomy" id="2705321"/>
    <lineage>
        <taxon>Bacteria</taxon>
        <taxon>Bacillati</taxon>
        <taxon>Cyanobacteriota</taxon>
        <taxon>Cyanophyceae</taxon>
        <taxon>Oscillatoriophycideae</taxon>
        <taxon>Oscillatoriales</taxon>
        <taxon>Microcoleaceae</taxon>
        <taxon>Microcoleus</taxon>
        <taxon>Microcoleus anatoxicus</taxon>
    </lineage>
</organism>
<gene>
    <name evidence="1" type="ORF">WMG39_27580</name>
</gene>
<proteinExistence type="predicted"/>
<accession>A0ABU8YVV0</accession>
<keyword evidence="1" id="KW-0378">Hydrolase</keyword>
<evidence type="ECO:0000313" key="2">
    <source>
        <dbReference type="Proteomes" id="UP001384579"/>
    </source>
</evidence>
<sequence length="66" mass="7247">GPIFNAKGLLVGINGRGKYRDPNFGVYAFEDGSEPTPELLEKMVKSSWGIPISIYLQLASFHLGSY</sequence>
<feature type="non-terminal residue" evidence="1">
    <location>
        <position position="1"/>
    </location>
</feature>
<reference evidence="1 2" key="1">
    <citation type="journal article" date="2020" name="Harmful Algae">
        <title>Molecular and morphological characterization of a novel dihydroanatoxin-a producing Microcoleus species (cyanobacteria) from the Russian River, California, USA.</title>
        <authorList>
            <person name="Conklin K.Y."/>
            <person name="Stancheva R."/>
            <person name="Otten T.G."/>
            <person name="Fadness R."/>
            <person name="Boyer G.L."/>
            <person name="Read B."/>
            <person name="Zhang X."/>
            <person name="Sheath R.G."/>
        </authorList>
    </citation>
    <scope>NUCLEOTIDE SEQUENCE [LARGE SCALE GENOMIC DNA]</scope>
    <source>
        <strain evidence="1 2">PTRS2</strain>
    </source>
</reference>
<dbReference type="GO" id="GO:0006508">
    <property type="term" value="P:proteolysis"/>
    <property type="evidence" value="ECO:0007669"/>
    <property type="project" value="UniProtKB-KW"/>
</dbReference>
<keyword evidence="2" id="KW-1185">Reference proteome</keyword>
<dbReference type="EMBL" id="JBBLXS010000670">
    <property type="protein sequence ID" value="MEK0188577.1"/>
    <property type="molecule type" value="Genomic_DNA"/>
</dbReference>